<feature type="domain" description="PX" evidence="11">
    <location>
        <begin position="92"/>
        <end position="205"/>
    </location>
</feature>
<dbReference type="InterPro" id="IPR001683">
    <property type="entry name" value="PX_dom"/>
</dbReference>
<gene>
    <name evidence="12" type="ORF">MGYG_05162</name>
</gene>
<evidence type="ECO:0000313" key="13">
    <source>
        <dbReference type="Proteomes" id="UP000002669"/>
    </source>
</evidence>
<dbReference type="EMBL" id="DS989825">
    <property type="protein sequence ID" value="EFR02159.1"/>
    <property type="molecule type" value="Genomic_DNA"/>
</dbReference>
<evidence type="ECO:0000256" key="10">
    <source>
        <dbReference type="SAM" id="MobiDB-lite"/>
    </source>
</evidence>
<dbReference type="Proteomes" id="UP000002669">
    <property type="component" value="Unassembled WGS sequence"/>
</dbReference>
<keyword evidence="13" id="KW-1185">Reference proteome</keyword>
<evidence type="ECO:0000256" key="3">
    <source>
        <dbReference type="ARBA" id="ARBA00007426"/>
    </source>
</evidence>
<dbReference type="Gene3D" id="3.30.1520.10">
    <property type="entry name" value="Phox-like domain"/>
    <property type="match status" value="1"/>
</dbReference>
<dbReference type="InParanoid" id="E4UYJ6"/>
<dbReference type="PANTHER" id="PTHR10555:SF170">
    <property type="entry name" value="FI18122P1"/>
    <property type="match status" value="1"/>
</dbReference>
<accession>E4UYJ6</accession>
<sequence>MEPAGSPRAQNAMLPQLRHVDSLGAETAPIPSAPRAGTPQSNPRTATPPYWRHSRNISHASHTSLDRSSGLITLEDHSEDPSCDTSKGLWAKNVTIDDYAIVKGQSGIGAYVVWICNIQTLEGASMVVRMRYSQFVDLRCKLAEAYPYCKKSLPALPPKSALFKFNAKFLEARRQGLAYFLNCVLLNPEFSGSPILKNTLFTHSA</sequence>
<evidence type="ECO:0000256" key="8">
    <source>
        <dbReference type="ARBA" id="ARBA00033774"/>
    </source>
</evidence>
<name>E4UYJ6_ARTGP</name>
<keyword evidence="6" id="KW-0472">Membrane</keyword>
<evidence type="ECO:0000259" key="11">
    <source>
        <dbReference type="PROSITE" id="PS50195"/>
    </source>
</evidence>
<dbReference type="InterPro" id="IPR036871">
    <property type="entry name" value="PX_dom_sf"/>
</dbReference>
<dbReference type="VEuPathDB" id="FungiDB:MGYG_05162"/>
<dbReference type="GeneID" id="10027843"/>
<dbReference type="Pfam" id="PF00787">
    <property type="entry name" value="PX"/>
    <property type="match status" value="1"/>
</dbReference>
<keyword evidence="5" id="KW-0967">Endosome</keyword>
<dbReference type="OrthoDB" id="10254720at2759"/>
<dbReference type="HOGENOM" id="CLU_070610_0_1_1"/>
<reference evidence="13" key="1">
    <citation type="journal article" date="2012" name="MBio">
        <title>Comparative genome analysis of Trichophyton rubrum and related dermatophytes reveals candidate genes involved in infection.</title>
        <authorList>
            <person name="Martinez D.A."/>
            <person name="Oliver B.G."/>
            <person name="Graeser Y."/>
            <person name="Goldberg J.M."/>
            <person name="Li W."/>
            <person name="Martinez-Rossi N.M."/>
            <person name="Monod M."/>
            <person name="Shelest E."/>
            <person name="Barton R.C."/>
            <person name="Birch E."/>
            <person name="Brakhage A.A."/>
            <person name="Chen Z."/>
            <person name="Gurr S.J."/>
            <person name="Heiman D."/>
            <person name="Heitman J."/>
            <person name="Kosti I."/>
            <person name="Rossi A."/>
            <person name="Saif S."/>
            <person name="Samalova M."/>
            <person name="Saunders C.W."/>
            <person name="Shea T."/>
            <person name="Summerbell R.C."/>
            <person name="Xu J."/>
            <person name="Young S."/>
            <person name="Zeng Q."/>
            <person name="Birren B.W."/>
            <person name="Cuomo C.A."/>
            <person name="White T.C."/>
        </authorList>
    </citation>
    <scope>NUCLEOTIDE SEQUENCE [LARGE SCALE GENOMIC DNA]</scope>
    <source>
        <strain evidence="13">ATCC MYA-4604 / CBS 118893</strain>
    </source>
</reference>
<dbReference type="AlphaFoldDB" id="E4UYJ6"/>
<dbReference type="SUPFAM" id="SSF64268">
    <property type="entry name" value="PX domain"/>
    <property type="match status" value="1"/>
</dbReference>
<dbReference type="GO" id="GO:0005774">
    <property type="term" value="C:vacuolar membrane"/>
    <property type="evidence" value="ECO:0007669"/>
    <property type="project" value="UniProtKB-SubCell"/>
</dbReference>
<evidence type="ECO:0000256" key="7">
    <source>
        <dbReference type="ARBA" id="ARBA00033728"/>
    </source>
</evidence>
<dbReference type="PANTHER" id="PTHR10555">
    <property type="entry name" value="SORTING NEXIN"/>
    <property type="match status" value="1"/>
</dbReference>
<dbReference type="GO" id="GO:0032266">
    <property type="term" value="F:phosphatidylinositol-3-phosphate binding"/>
    <property type="evidence" value="ECO:0007669"/>
    <property type="project" value="InterPro"/>
</dbReference>
<dbReference type="InterPro" id="IPR037917">
    <property type="entry name" value="Ypt35_PX"/>
</dbReference>
<evidence type="ECO:0000313" key="12">
    <source>
        <dbReference type="EMBL" id="EFR02159.1"/>
    </source>
</evidence>
<dbReference type="eggNOG" id="KOG2273">
    <property type="taxonomic scope" value="Eukaryota"/>
</dbReference>
<comment type="function">
    <text evidence="7">Recruits the lipid transfer protein VPS13 to endosomal and vacuolar membranes.</text>
</comment>
<comment type="subcellular location">
    <subcellularLocation>
        <location evidence="2">Endosome</location>
    </subcellularLocation>
    <subcellularLocation>
        <location evidence="1">Vacuole membrane</location>
        <topology evidence="1">Peripheral membrane protein</topology>
    </subcellularLocation>
</comment>
<dbReference type="OMA" id="LAYFLNC"/>
<dbReference type="CDD" id="cd07280">
    <property type="entry name" value="PX_YPT35"/>
    <property type="match status" value="1"/>
</dbReference>
<organism evidence="13">
    <name type="scientific">Arthroderma gypseum (strain ATCC MYA-4604 / CBS 118893)</name>
    <name type="common">Microsporum gypseum</name>
    <dbReference type="NCBI Taxonomy" id="535722"/>
    <lineage>
        <taxon>Eukaryota</taxon>
        <taxon>Fungi</taxon>
        <taxon>Dikarya</taxon>
        <taxon>Ascomycota</taxon>
        <taxon>Pezizomycotina</taxon>
        <taxon>Eurotiomycetes</taxon>
        <taxon>Eurotiomycetidae</taxon>
        <taxon>Onygenales</taxon>
        <taxon>Arthrodermataceae</taxon>
        <taxon>Nannizzia</taxon>
    </lineage>
</organism>
<protein>
    <recommendedName>
        <fullName evidence="8">Endosomal/vacuolar adapter protein YPT35</fullName>
    </recommendedName>
    <alternativeName>
        <fullName evidence="9">PX domain-containing protein YPT35</fullName>
    </alternativeName>
</protein>
<evidence type="ECO:0000256" key="2">
    <source>
        <dbReference type="ARBA" id="ARBA00004177"/>
    </source>
</evidence>
<dbReference type="GO" id="GO:0010008">
    <property type="term" value="C:endosome membrane"/>
    <property type="evidence" value="ECO:0007669"/>
    <property type="project" value="UniProtKB-SubCell"/>
</dbReference>
<dbReference type="SMART" id="SM00312">
    <property type="entry name" value="PX"/>
    <property type="match status" value="1"/>
</dbReference>
<dbReference type="STRING" id="535722.E4UYJ6"/>
<comment type="similarity">
    <text evidence="3">Belongs to the YPT35 family.</text>
</comment>
<evidence type="ECO:0000256" key="9">
    <source>
        <dbReference type="ARBA" id="ARBA00033785"/>
    </source>
</evidence>
<keyword evidence="4" id="KW-0926">Vacuole</keyword>
<evidence type="ECO:0000256" key="1">
    <source>
        <dbReference type="ARBA" id="ARBA00004148"/>
    </source>
</evidence>
<evidence type="ECO:0000256" key="6">
    <source>
        <dbReference type="ARBA" id="ARBA00023136"/>
    </source>
</evidence>
<feature type="region of interest" description="Disordered" evidence="10">
    <location>
        <begin position="1"/>
        <end position="64"/>
    </location>
</feature>
<dbReference type="RefSeq" id="XP_003172570.1">
    <property type="nucleotide sequence ID" value="XM_003172522.1"/>
</dbReference>
<evidence type="ECO:0000256" key="5">
    <source>
        <dbReference type="ARBA" id="ARBA00022753"/>
    </source>
</evidence>
<proteinExistence type="inferred from homology"/>
<evidence type="ECO:0000256" key="4">
    <source>
        <dbReference type="ARBA" id="ARBA00022554"/>
    </source>
</evidence>
<dbReference type="PROSITE" id="PS50195">
    <property type="entry name" value="PX"/>
    <property type="match status" value="1"/>
</dbReference>